<dbReference type="Gene3D" id="4.10.260.10">
    <property type="entry name" value="Transducin (heterotrimeric G protein), gamma chain"/>
    <property type="match status" value="1"/>
</dbReference>
<keyword evidence="5" id="KW-0472">Membrane</keyword>
<keyword evidence="12" id="KW-1185">Reference proteome</keyword>
<dbReference type="GO" id="GO:0007186">
    <property type="term" value="P:G protein-coupled receptor signaling pathway"/>
    <property type="evidence" value="ECO:0007669"/>
    <property type="project" value="InterPro"/>
</dbReference>
<dbReference type="SUPFAM" id="SSF48670">
    <property type="entry name" value="Transducin (heterotrimeric G protein), gamma chain"/>
    <property type="match status" value="1"/>
</dbReference>
<dbReference type="AlphaFoldDB" id="A0A815Y5I2"/>
<evidence type="ECO:0000259" key="10">
    <source>
        <dbReference type="PROSITE" id="PS50058"/>
    </source>
</evidence>
<evidence type="ECO:0000256" key="3">
    <source>
        <dbReference type="ARBA" id="ARBA00022475"/>
    </source>
</evidence>
<evidence type="ECO:0000256" key="5">
    <source>
        <dbReference type="ARBA" id="ARBA00023136"/>
    </source>
</evidence>
<dbReference type="FunFam" id="4.10.260.10:FF:000001">
    <property type="entry name" value="Guanine nucleotide-binding protein subunit gamma"/>
    <property type="match status" value="1"/>
</dbReference>
<dbReference type="OrthoDB" id="6264244at2759"/>
<comment type="subcellular location">
    <subcellularLocation>
        <location evidence="1">Cell membrane</location>
        <topology evidence="1">Lipid-anchor</topology>
        <orientation evidence="1">Cytoplasmic side</orientation>
    </subcellularLocation>
</comment>
<proteinExistence type="inferred from homology"/>
<dbReference type="CDD" id="cd00068">
    <property type="entry name" value="GGL"/>
    <property type="match status" value="1"/>
</dbReference>
<dbReference type="GO" id="GO:0031681">
    <property type="term" value="F:G-protein beta-subunit binding"/>
    <property type="evidence" value="ECO:0007669"/>
    <property type="project" value="InterPro"/>
</dbReference>
<dbReference type="EMBL" id="CAJNOM010000810">
    <property type="protein sequence ID" value="CAF1565906.1"/>
    <property type="molecule type" value="Genomic_DNA"/>
</dbReference>
<evidence type="ECO:0000256" key="2">
    <source>
        <dbReference type="ARBA" id="ARBA00007431"/>
    </source>
</evidence>
<evidence type="ECO:0000256" key="6">
    <source>
        <dbReference type="ARBA" id="ARBA00023224"/>
    </source>
</evidence>
<dbReference type="GO" id="GO:0005834">
    <property type="term" value="C:heterotrimeric G-protein complex"/>
    <property type="evidence" value="ECO:0007669"/>
    <property type="project" value="InterPro"/>
</dbReference>
<dbReference type="InterPro" id="IPR015898">
    <property type="entry name" value="G-protein_gamma-like_dom"/>
</dbReference>
<keyword evidence="4" id="KW-0488">Methylation</keyword>
<organism evidence="11 12">
    <name type="scientific">Adineta steineri</name>
    <dbReference type="NCBI Taxonomy" id="433720"/>
    <lineage>
        <taxon>Eukaryota</taxon>
        <taxon>Metazoa</taxon>
        <taxon>Spiralia</taxon>
        <taxon>Gnathifera</taxon>
        <taxon>Rotifera</taxon>
        <taxon>Eurotatoria</taxon>
        <taxon>Bdelloidea</taxon>
        <taxon>Adinetida</taxon>
        <taxon>Adinetidae</taxon>
        <taxon>Adineta</taxon>
    </lineage>
</organism>
<dbReference type="InterPro" id="IPR001770">
    <property type="entry name" value="G-protein_gamma"/>
</dbReference>
<evidence type="ECO:0000256" key="8">
    <source>
        <dbReference type="ARBA" id="ARBA00023289"/>
    </source>
</evidence>
<dbReference type="PROSITE" id="PS50058">
    <property type="entry name" value="G_PROTEIN_GAMMA"/>
    <property type="match status" value="1"/>
</dbReference>
<dbReference type="Proteomes" id="UP000663832">
    <property type="component" value="Unassembled WGS sequence"/>
</dbReference>
<gene>
    <name evidence="11" type="ORF">QVE165_LOCUS48343</name>
</gene>
<dbReference type="SMART" id="SM01224">
    <property type="entry name" value="G_gamma"/>
    <property type="match status" value="1"/>
</dbReference>
<dbReference type="Pfam" id="PF00631">
    <property type="entry name" value="G-gamma"/>
    <property type="match status" value="1"/>
</dbReference>
<feature type="domain" description="G protein gamma" evidence="10">
    <location>
        <begin position="43"/>
        <end position="109"/>
    </location>
</feature>
<protein>
    <recommendedName>
        <fullName evidence="10">G protein gamma domain-containing protein</fullName>
    </recommendedName>
</protein>
<evidence type="ECO:0000256" key="1">
    <source>
        <dbReference type="ARBA" id="ARBA00004342"/>
    </source>
</evidence>
<feature type="compositionally biased region" description="Low complexity" evidence="9">
    <location>
        <begin position="1"/>
        <end position="16"/>
    </location>
</feature>
<keyword evidence="7" id="KW-0449">Lipoprotein</keyword>
<evidence type="ECO:0000313" key="12">
    <source>
        <dbReference type="Proteomes" id="UP000663832"/>
    </source>
</evidence>
<evidence type="ECO:0000256" key="7">
    <source>
        <dbReference type="ARBA" id="ARBA00023288"/>
    </source>
</evidence>
<dbReference type="InterPro" id="IPR036284">
    <property type="entry name" value="GGL_sf"/>
</dbReference>
<name>A0A815Y5I2_9BILA</name>
<feature type="region of interest" description="Disordered" evidence="9">
    <location>
        <begin position="1"/>
        <end position="44"/>
    </location>
</feature>
<keyword evidence="6" id="KW-0807">Transducer</keyword>
<feature type="compositionally biased region" description="Polar residues" evidence="9">
    <location>
        <begin position="29"/>
        <end position="44"/>
    </location>
</feature>
<evidence type="ECO:0000256" key="4">
    <source>
        <dbReference type="ARBA" id="ARBA00022481"/>
    </source>
</evidence>
<keyword evidence="8" id="KW-0636">Prenylation</keyword>
<evidence type="ECO:0000256" key="9">
    <source>
        <dbReference type="SAM" id="MobiDB-lite"/>
    </source>
</evidence>
<dbReference type="SMART" id="SM00224">
    <property type="entry name" value="GGL"/>
    <property type="match status" value="1"/>
</dbReference>
<sequence>MSFSQTNNTTSFTQLSASHENLPSRRVSDNFSSSRSYAPEYHTQTTYTSQRRLCEHLREEAKRERIKVSIVCKDLVRYVTDHQSNDALVIGFQSPKDNPFRDKQKCSLL</sequence>
<comment type="similarity">
    <text evidence="2">Belongs to the G protein gamma family.</text>
</comment>
<reference evidence="11" key="1">
    <citation type="submission" date="2021-02" db="EMBL/GenBank/DDBJ databases">
        <authorList>
            <person name="Nowell W R."/>
        </authorList>
    </citation>
    <scope>NUCLEOTIDE SEQUENCE</scope>
</reference>
<accession>A0A815Y5I2</accession>
<evidence type="ECO:0000313" key="11">
    <source>
        <dbReference type="EMBL" id="CAF1565906.1"/>
    </source>
</evidence>
<dbReference type="PANTHER" id="PTHR13809">
    <property type="entry name" value="GUANINE NUCLEOTIDE-BINDING PROTEIN GAMMA SUBUNIT"/>
    <property type="match status" value="1"/>
</dbReference>
<comment type="caution">
    <text evidence="11">The sequence shown here is derived from an EMBL/GenBank/DDBJ whole genome shotgun (WGS) entry which is preliminary data.</text>
</comment>
<keyword evidence="3" id="KW-1003">Cell membrane</keyword>